<dbReference type="RefSeq" id="WP_386127290.1">
    <property type="nucleotide sequence ID" value="NZ_JBHTJL010000003.1"/>
</dbReference>
<accession>A0ABW3N640</accession>
<organism evidence="1 2">
    <name type="scientific">Winogradskyella litorisediminis</name>
    <dbReference type="NCBI Taxonomy" id="1156618"/>
    <lineage>
        <taxon>Bacteria</taxon>
        <taxon>Pseudomonadati</taxon>
        <taxon>Bacteroidota</taxon>
        <taxon>Flavobacteriia</taxon>
        <taxon>Flavobacteriales</taxon>
        <taxon>Flavobacteriaceae</taxon>
        <taxon>Winogradskyella</taxon>
    </lineage>
</organism>
<sequence>MIRYKKIRNTKFIEKDIQIWKNYNLDLDLDYLASRQRNYCKVYVSPFCDISMLQSDIPSPYGKFRKEIIKSLLEIYNSWEAKLKTLNKPYYLAIWLTEPKIEKSQVVCAIDDFLHFYEDTFFRPEEQRKLPIQNYGKFKSELEQFNWIFGHDEGHFTNDDLAMEVDDYANEEDYHYYQSWYKRKIKEGARVYDDGNGYVSYSFKQNDVWIGTKENR</sequence>
<proteinExistence type="predicted"/>
<comment type="caution">
    <text evidence="1">The sequence shown here is derived from an EMBL/GenBank/DDBJ whole genome shotgun (WGS) entry which is preliminary data.</text>
</comment>
<reference evidence="2" key="1">
    <citation type="journal article" date="2019" name="Int. J. Syst. Evol. Microbiol.">
        <title>The Global Catalogue of Microorganisms (GCM) 10K type strain sequencing project: providing services to taxonomists for standard genome sequencing and annotation.</title>
        <authorList>
            <consortium name="The Broad Institute Genomics Platform"/>
            <consortium name="The Broad Institute Genome Sequencing Center for Infectious Disease"/>
            <person name="Wu L."/>
            <person name="Ma J."/>
        </authorList>
    </citation>
    <scope>NUCLEOTIDE SEQUENCE [LARGE SCALE GENOMIC DNA]</scope>
    <source>
        <strain evidence="2">CCUG 62215</strain>
    </source>
</reference>
<keyword evidence="2" id="KW-1185">Reference proteome</keyword>
<evidence type="ECO:0000313" key="2">
    <source>
        <dbReference type="Proteomes" id="UP001597013"/>
    </source>
</evidence>
<dbReference type="EMBL" id="JBHTJL010000003">
    <property type="protein sequence ID" value="MFD1061925.1"/>
    <property type="molecule type" value="Genomic_DNA"/>
</dbReference>
<dbReference type="Proteomes" id="UP001597013">
    <property type="component" value="Unassembled WGS sequence"/>
</dbReference>
<gene>
    <name evidence="1" type="ORF">ACFQ1Q_01605</name>
</gene>
<evidence type="ECO:0000313" key="1">
    <source>
        <dbReference type="EMBL" id="MFD1061925.1"/>
    </source>
</evidence>
<protein>
    <submittedName>
        <fullName evidence="1">Uncharacterized protein</fullName>
    </submittedName>
</protein>
<name>A0ABW3N640_9FLAO</name>